<evidence type="ECO:0000313" key="5">
    <source>
        <dbReference type="Proteomes" id="UP001281003"/>
    </source>
</evidence>
<feature type="region of interest" description="Disordered" evidence="2">
    <location>
        <begin position="327"/>
        <end position="359"/>
    </location>
</feature>
<sequence>MGWMQVAHLLGTLKRQQSLHVSPTEASANASLGVQDPEHPEQGGSPFKEIPNIYPFQTAKVEESKNNALDKSRATDEGKGRETTSPPAAESIPSENMATSPLITYSPFQGHHHGNLDHQQTGYDHSYEQGHQHSHSHTQSPQQHGYAPGSIGGDSDFDQRAWDFVNVSPDTGNLGHLQASPVQGSISGLSSSWTNVEGQPGAGLSPLPAALTPDAFSASPEVAPEYDFTADIAHLLDSEYALENVGFNFVPSPDLQYDPGMIVEGAPQQIAQGLSQQPENVHDGLDLQLALSNPNVPPWDPLSGGFMNVSMEGLHSLLEMDDFNMEAAPGALSSSPPESINSHTLSHQSPPENAQHLSVPVQQPHPAPVVHIPVAGPSSSSHATSKPIAIHKTRGNARVQKKKASPSPPAVTFATTSNAMAVVNFPAESKFVVITPQSISEAAAKGSNAAYGGKDAEGSNRVSLKGRKGPLPPSTAVSALNVRRKGACFCCHARKVKCEETRPCRRCEKLKLTVPDVICWQFSDFTDVIFPGWLKAHLTKEGPKGAEEYVRQNVASFKVRFRKSNGDGADEEEEEAEKPIKLTLTLGRGFNRDAMLTVFAKFFTPTPTATDAIKWFTTRIHPAGKQYGIVIEENPATPIALPQGWMDQKEELRRHLRSFHEGLYNEDQWAYLVTQSAEDVTDIPKRVLPILRRFANMSGNSMVKRALMVITMHYAMTYHLHLHPDSVRDIEAAGYRVPQGLDKKQLTARVLNRQLKAVTQDMIEREVRRLFEDFSKALKPRSRKEWAGCFAAFAALSVFLEYREAQADAWVNMENQLKKREWLYKVQQQHYQQQMQQHLQREAENLLGRKEGGVEPFGEPDGQVDELRLEFTRKQAWDVLEAIDNLPFKQFMYQFHQIYQTHPSTAKDGKAFNPFVDDEALESLREFPDGDAAIYMVRTFRDRFFDVDDTRRELDFLTFDPSPPKENVDPLSDPGNKNKTTLFSLFTGRLLSKFLLSFIDERMVMGSTGFTGGNGGGSGGGSSFASGGGNGGDKKAKKGNKSNKANRADKDVTVSPAVDGTDNQSNSEAETNIVQEVNNDLNNDNNNDDDNNNDGGNDTSPMLSNGSILGPAIHQQPEPADDVEQQPAENDDNDAIEESSMVSPHEEEDDAEPPMTAEEAEVQVLSPSLRRFYDANGNLYPCVWILMHTDPRALLRWGR</sequence>
<dbReference type="InterPro" id="IPR001138">
    <property type="entry name" value="Zn2Cys6_DnaBD"/>
</dbReference>
<gene>
    <name evidence="4" type="ORF">B0T20DRAFT_472641</name>
</gene>
<keyword evidence="5" id="KW-1185">Reference proteome</keyword>
<proteinExistence type="predicted"/>
<dbReference type="GO" id="GO:0000981">
    <property type="term" value="F:DNA-binding transcription factor activity, RNA polymerase II-specific"/>
    <property type="evidence" value="ECO:0007669"/>
    <property type="project" value="InterPro"/>
</dbReference>
<feature type="domain" description="Zn(2)-C6 fungal-type" evidence="3">
    <location>
        <begin position="487"/>
        <end position="519"/>
    </location>
</feature>
<keyword evidence="1" id="KW-0539">Nucleus</keyword>
<protein>
    <recommendedName>
        <fullName evidence="3">Zn(2)-C6 fungal-type domain-containing protein</fullName>
    </recommendedName>
</protein>
<dbReference type="InterPro" id="IPR052973">
    <property type="entry name" value="Fungal_sec-metab_reg_TF"/>
</dbReference>
<reference evidence="4" key="2">
    <citation type="submission" date="2023-07" db="EMBL/GenBank/DDBJ databases">
        <authorList>
            <consortium name="Lawrence Berkeley National Laboratory"/>
            <person name="Haridas S."/>
            <person name="Hensen N."/>
            <person name="Bonometti L."/>
            <person name="Westerberg I."/>
            <person name="Brannstrom I.O."/>
            <person name="Guillou S."/>
            <person name="Cros-Aarteil S."/>
            <person name="Calhoun S."/>
            <person name="Kuo A."/>
            <person name="Mondo S."/>
            <person name="Pangilinan J."/>
            <person name="Riley R."/>
            <person name="LaButti K."/>
            <person name="Andreopoulos B."/>
            <person name="Lipzen A."/>
            <person name="Chen C."/>
            <person name="Yanf M."/>
            <person name="Daum C."/>
            <person name="Ng V."/>
            <person name="Clum A."/>
            <person name="Steindorff A."/>
            <person name="Ohm R."/>
            <person name="Martin F."/>
            <person name="Silar P."/>
            <person name="Natvig D."/>
            <person name="Lalanne C."/>
            <person name="Gautier V."/>
            <person name="Ament-velasquez S.L."/>
            <person name="Kruys A."/>
            <person name="Hutchinson M.I."/>
            <person name="Powell A.J."/>
            <person name="Barry K."/>
            <person name="Miller A.N."/>
            <person name="Grigoriev I.V."/>
            <person name="Debuchy R."/>
            <person name="Gladieux P."/>
            <person name="Thoren M.H."/>
            <person name="Johannesson H."/>
        </authorList>
    </citation>
    <scope>NUCLEOTIDE SEQUENCE</scope>
    <source>
        <strain evidence="4">FGSC 1904</strain>
    </source>
</reference>
<dbReference type="PROSITE" id="PS50048">
    <property type="entry name" value="ZN2_CY6_FUNGAL_2"/>
    <property type="match status" value="1"/>
</dbReference>
<accession>A0AAE0P1Y2</accession>
<dbReference type="InterPro" id="IPR036864">
    <property type="entry name" value="Zn2-C6_fun-type_DNA-bd_sf"/>
</dbReference>
<feature type="compositionally biased region" description="Gly residues" evidence="2">
    <location>
        <begin position="1011"/>
        <end position="1031"/>
    </location>
</feature>
<dbReference type="PANTHER" id="PTHR35392">
    <property type="entry name" value="ZN(II)2CYS6 TRANSCRIPTION FACTOR (EUROFUNG)-RELATED-RELATED"/>
    <property type="match status" value="1"/>
</dbReference>
<evidence type="ECO:0000259" key="3">
    <source>
        <dbReference type="PROSITE" id="PS50048"/>
    </source>
</evidence>
<feature type="compositionally biased region" description="Acidic residues" evidence="2">
    <location>
        <begin position="1119"/>
        <end position="1129"/>
    </location>
</feature>
<comment type="caution">
    <text evidence="4">The sequence shown here is derived from an EMBL/GenBank/DDBJ whole genome shotgun (WGS) entry which is preliminary data.</text>
</comment>
<feature type="compositionally biased region" description="Basic and acidic residues" evidence="2">
    <location>
        <begin position="60"/>
        <end position="82"/>
    </location>
</feature>
<dbReference type="Proteomes" id="UP001281003">
    <property type="component" value="Unassembled WGS sequence"/>
</dbReference>
<name>A0AAE0P1Y2_SORBR</name>
<feature type="region of interest" description="Disordered" evidence="2">
    <location>
        <begin position="449"/>
        <end position="470"/>
    </location>
</feature>
<dbReference type="PANTHER" id="PTHR35392:SF5">
    <property type="entry name" value="ZN(2)-C6 FUNGAL-TYPE DOMAIN-CONTAINING PROTEIN"/>
    <property type="match status" value="1"/>
</dbReference>
<feature type="compositionally biased region" description="Polar residues" evidence="2">
    <location>
        <begin position="1061"/>
        <end position="1077"/>
    </location>
</feature>
<evidence type="ECO:0000256" key="2">
    <source>
        <dbReference type="SAM" id="MobiDB-lite"/>
    </source>
</evidence>
<feature type="region of interest" description="Disordered" evidence="2">
    <location>
        <begin position="16"/>
        <end position="153"/>
    </location>
</feature>
<dbReference type="GO" id="GO:0008270">
    <property type="term" value="F:zinc ion binding"/>
    <property type="evidence" value="ECO:0007669"/>
    <property type="project" value="InterPro"/>
</dbReference>
<feature type="compositionally biased region" description="Polar residues" evidence="2">
    <location>
        <begin position="16"/>
        <end position="32"/>
    </location>
</feature>
<dbReference type="AlphaFoldDB" id="A0AAE0P1Y2"/>
<evidence type="ECO:0000313" key="4">
    <source>
        <dbReference type="EMBL" id="KAK3391873.1"/>
    </source>
</evidence>
<dbReference type="Pfam" id="PF00172">
    <property type="entry name" value="Zn_clus"/>
    <property type="match status" value="1"/>
</dbReference>
<dbReference type="CDD" id="cd00067">
    <property type="entry name" value="GAL4"/>
    <property type="match status" value="1"/>
</dbReference>
<dbReference type="EMBL" id="JAUTDP010000012">
    <property type="protein sequence ID" value="KAK3391873.1"/>
    <property type="molecule type" value="Genomic_DNA"/>
</dbReference>
<feature type="region of interest" description="Disordered" evidence="2">
    <location>
        <begin position="1011"/>
        <end position="1129"/>
    </location>
</feature>
<feature type="compositionally biased region" description="Polar residues" evidence="2">
    <location>
        <begin position="93"/>
        <end position="107"/>
    </location>
</feature>
<dbReference type="SUPFAM" id="SSF57701">
    <property type="entry name" value="Zn2/Cys6 DNA-binding domain"/>
    <property type="match status" value="1"/>
</dbReference>
<evidence type="ECO:0000256" key="1">
    <source>
        <dbReference type="ARBA" id="ARBA00023242"/>
    </source>
</evidence>
<organism evidence="4 5">
    <name type="scientific">Sordaria brevicollis</name>
    <dbReference type="NCBI Taxonomy" id="83679"/>
    <lineage>
        <taxon>Eukaryota</taxon>
        <taxon>Fungi</taxon>
        <taxon>Dikarya</taxon>
        <taxon>Ascomycota</taxon>
        <taxon>Pezizomycotina</taxon>
        <taxon>Sordariomycetes</taxon>
        <taxon>Sordariomycetidae</taxon>
        <taxon>Sordariales</taxon>
        <taxon>Sordariaceae</taxon>
        <taxon>Sordaria</taxon>
    </lineage>
</organism>
<reference evidence="4" key="1">
    <citation type="journal article" date="2023" name="Mol. Phylogenet. Evol.">
        <title>Genome-scale phylogeny and comparative genomics of the fungal order Sordariales.</title>
        <authorList>
            <person name="Hensen N."/>
            <person name="Bonometti L."/>
            <person name="Westerberg I."/>
            <person name="Brannstrom I.O."/>
            <person name="Guillou S."/>
            <person name="Cros-Aarteil S."/>
            <person name="Calhoun S."/>
            <person name="Haridas S."/>
            <person name="Kuo A."/>
            <person name="Mondo S."/>
            <person name="Pangilinan J."/>
            <person name="Riley R."/>
            <person name="LaButti K."/>
            <person name="Andreopoulos B."/>
            <person name="Lipzen A."/>
            <person name="Chen C."/>
            <person name="Yan M."/>
            <person name="Daum C."/>
            <person name="Ng V."/>
            <person name="Clum A."/>
            <person name="Steindorff A."/>
            <person name="Ohm R.A."/>
            <person name="Martin F."/>
            <person name="Silar P."/>
            <person name="Natvig D.O."/>
            <person name="Lalanne C."/>
            <person name="Gautier V."/>
            <person name="Ament-Velasquez S.L."/>
            <person name="Kruys A."/>
            <person name="Hutchinson M.I."/>
            <person name="Powell A.J."/>
            <person name="Barry K."/>
            <person name="Miller A.N."/>
            <person name="Grigoriev I.V."/>
            <person name="Debuchy R."/>
            <person name="Gladieux P."/>
            <person name="Hiltunen Thoren M."/>
            <person name="Johannesson H."/>
        </authorList>
    </citation>
    <scope>NUCLEOTIDE SEQUENCE</scope>
    <source>
        <strain evidence="4">FGSC 1904</strain>
    </source>
</reference>
<feature type="compositionally biased region" description="Polar residues" evidence="2">
    <location>
        <begin position="332"/>
        <end position="356"/>
    </location>
</feature>
<feature type="region of interest" description="Disordered" evidence="2">
    <location>
        <begin position="1139"/>
        <end position="1158"/>
    </location>
</feature>